<feature type="domain" description="ABC transporter" evidence="6">
    <location>
        <begin position="29"/>
        <end position="259"/>
    </location>
</feature>
<keyword evidence="2" id="KW-0547">Nucleotide-binding</keyword>
<comment type="caution">
    <text evidence="7">The sequence shown here is derived from an EMBL/GenBank/DDBJ whole genome shotgun (WGS) entry which is preliminary data.</text>
</comment>
<evidence type="ECO:0000256" key="3">
    <source>
        <dbReference type="ARBA" id="ARBA00022840"/>
    </source>
</evidence>
<reference evidence="7 8" key="2">
    <citation type="submission" date="2020-06" db="EMBL/GenBank/DDBJ databases">
        <title>Halomonas songnenensis sp. nov., a moderately halophilic bacterium isolated from saline and alkaline soils.</title>
        <authorList>
            <person name="Jiang J."/>
            <person name="Pan Y."/>
        </authorList>
    </citation>
    <scope>NUCLEOTIDE SEQUENCE [LARGE SCALE GENOMIC DNA]</scope>
    <source>
        <strain evidence="7 8">TBZ9</strain>
    </source>
</reference>
<dbReference type="PANTHER" id="PTHR42798:SF2">
    <property type="entry name" value="ABC TRANSPORTER ATP-BINDING PROTEIN MG467-RELATED"/>
    <property type="match status" value="1"/>
</dbReference>
<reference evidence="7 8" key="1">
    <citation type="submission" date="2020-05" db="EMBL/GenBank/DDBJ databases">
        <authorList>
            <person name="Ruan W."/>
            <person name="Jeon C.O."/>
            <person name="Chun B.H."/>
        </authorList>
    </citation>
    <scope>NUCLEOTIDE SEQUENCE [LARGE SCALE GENOMIC DNA]</scope>
    <source>
        <strain evidence="7 8">TBZ9</strain>
    </source>
</reference>
<evidence type="ECO:0000313" key="8">
    <source>
        <dbReference type="Proteomes" id="UP000588806"/>
    </source>
</evidence>
<evidence type="ECO:0000256" key="4">
    <source>
        <dbReference type="ARBA" id="ARBA00038388"/>
    </source>
</evidence>
<organism evidence="7 8">
    <name type="scientific">Vreelandella azerica</name>
    <dbReference type="NCBI Taxonomy" id="2732867"/>
    <lineage>
        <taxon>Bacteria</taxon>
        <taxon>Pseudomonadati</taxon>
        <taxon>Pseudomonadota</taxon>
        <taxon>Gammaproteobacteria</taxon>
        <taxon>Oceanospirillales</taxon>
        <taxon>Halomonadaceae</taxon>
        <taxon>Vreelandella</taxon>
    </lineage>
</organism>
<feature type="compositionally biased region" description="Polar residues" evidence="5">
    <location>
        <begin position="10"/>
        <end position="23"/>
    </location>
</feature>
<dbReference type="Pfam" id="PF00005">
    <property type="entry name" value="ABC_tran"/>
    <property type="match status" value="1"/>
</dbReference>
<sequence>MSDSSDSSSRVTPETLTASGQQGAENTVLQATSLCKTVTSGERTLSILHNLSLNVVAGESVAILGKSGAGKSTLLGLLAGLDIPSDGELVMFGHALDRLDEDGRAGLRAGRVGFVFQNFQLLPTLSAVENVLLPLELSPRSGELKTAQYWLERVGLGERTSHLPKQLSGGEQQRVAIARAFVTDPELVFADEPTGNLDPETGAQVIDLLFSLNQEAGTTLILVTHDHALARRCSRCLRLENGYLSEFQPEAEASSEESA</sequence>
<dbReference type="Gene3D" id="3.40.50.300">
    <property type="entry name" value="P-loop containing nucleotide triphosphate hydrolases"/>
    <property type="match status" value="1"/>
</dbReference>
<dbReference type="InterPro" id="IPR003439">
    <property type="entry name" value="ABC_transporter-like_ATP-bd"/>
</dbReference>
<dbReference type="EMBL" id="JABFHI010000001">
    <property type="protein sequence ID" value="NOG30749.1"/>
    <property type="molecule type" value="Genomic_DNA"/>
</dbReference>
<dbReference type="InterPro" id="IPR027417">
    <property type="entry name" value="P-loop_NTPase"/>
</dbReference>
<name>A0A7Y3X9Y2_9GAMM</name>
<dbReference type="RefSeq" id="WP_171701221.1">
    <property type="nucleotide sequence ID" value="NZ_JABFHI010000001.1"/>
</dbReference>
<dbReference type="FunFam" id="3.40.50.300:FF:000032">
    <property type="entry name" value="Export ABC transporter ATP-binding protein"/>
    <property type="match status" value="1"/>
</dbReference>
<dbReference type="PANTHER" id="PTHR42798">
    <property type="entry name" value="LIPOPROTEIN-RELEASING SYSTEM ATP-BINDING PROTEIN LOLD"/>
    <property type="match status" value="1"/>
</dbReference>
<dbReference type="SUPFAM" id="SSF52540">
    <property type="entry name" value="P-loop containing nucleoside triphosphate hydrolases"/>
    <property type="match status" value="1"/>
</dbReference>
<evidence type="ECO:0000256" key="2">
    <source>
        <dbReference type="ARBA" id="ARBA00022741"/>
    </source>
</evidence>
<accession>A0A7Y3X9Y2</accession>
<feature type="region of interest" description="Disordered" evidence="5">
    <location>
        <begin position="1"/>
        <end position="23"/>
    </location>
</feature>
<dbReference type="GO" id="GO:0016887">
    <property type="term" value="F:ATP hydrolysis activity"/>
    <property type="evidence" value="ECO:0007669"/>
    <property type="project" value="InterPro"/>
</dbReference>
<keyword evidence="8" id="KW-1185">Reference proteome</keyword>
<evidence type="ECO:0000256" key="5">
    <source>
        <dbReference type="SAM" id="MobiDB-lite"/>
    </source>
</evidence>
<dbReference type="GO" id="GO:0005524">
    <property type="term" value="F:ATP binding"/>
    <property type="evidence" value="ECO:0007669"/>
    <property type="project" value="UniProtKB-KW"/>
</dbReference>
<dbReference type="CDD" id="cd03255">
    <property type="entry name" value="ABC_MJ0796_LolCDE_FtsE"/>
    <property type="match status" value="1"/>
</dbReference>
<protein>
    <submittedName>
        <fullName evidence="7">ABC transporter ATP-binding protein</fullName>
    </submittedName>
</protein>
<proteinExistence type="inferred from homology"/>
<comment type="similarity">
    <text evidence="4">Belongs to the ABC transporter superfamily. Macrolide exporter (TC 3.A.1.122) family.</text>
</comment>
<evidence type="ECO:0000313" key="7">
    <source>
        <dbReference type="EMBL" id="NOG30749.1"/>
    </source>
</evidence>
<dbReference type="SMART" id="SM00382">
    <property type="entry name" value="AAA"/>
    <property type="match status" value="1"/>
</dbReference>
<keyword evidence="1" id="KW-0813">Transport</keyword>
<dbReference type="InterPro" id="IPR017871">
    <property type="entry name" value="ABC_transporter-like_CS"/>
</dbReference>
<dbReference type="PROSITE" id="PS00211">
    <property type="entry name" value="ABC_TRANSPORTER_1"/>
    <property type="match status" value="1"/>
</dbReference>
<dbReference type="InterPro" id="IPR017911">
    <property type="entry name" value="MacB-like_ATP-bd"/>
</dbReference>
<dbReference type="GO" id="GO:1902495">
    <property type="term" value="C:transmembrane transporter complex"/>
    <property type="evidence" value="ECO:0007669"/>
    <property type="project" value="UniProtKB-ARBA"/>
</dbReference>
<evidence type="ECO:0000259" key="6">
    <source>
        <dbReference type="PROSITE" id="PS50893"/>
    </source>
</evidence>
<dbReference type="Proteomes" id="UP000588806">
    <property type="component" value="Unassembled WGS sequence"/>
</dbReference>
<dbReference type="InterPro" id="IPR003593">
    <property type="entry name" value="AAA+_ATPase"/>
</dbReference>
<dbReference type="GO" id="GO:0022857">
    <property type="term" value="F:transmembrane transporter activity"/>
    <property type="evidence" value="ECO:0007669"/>
    <property type="project" value="UniProtKB-ARBA"/>
</dbReference>
<evidence type="ECO:0000256" key="1">
    <source>
        <dbReference type="ARBA" id="ARBA00022448"/>
    </source>
</evidence>
<dbReference type="AlphaFoldDB" id="A0A7Y3X9Y2"/>
<keyword evidence="3 7" id="KW-0067">ATP-binding</keyword>
<dbReference type="PROSITE" id="PS50893">
    <property type="entry name" value="ABC_TRANSPORTER_2"/>
    <property type="match status" value="1"/>
</dbReference>
<gene>
    <name evidence="7" type="ORF">HLB35_01330</name>
</gene>